<accession>A0A4Y8PBA0</accession>
<comment type="caution">
    <text evidence="2">The sequence shown here is derived from an EMBL/GenBank/DDBJ whole genome shotgun (WGS) entry which is preliminary data.</text>
</comment>
<dbReference type="RefSeq" id="WP_134440293.1">
    <property type="nucleotide sequence ID" value="NZ_LXQC01000143.1"/>
</dbReference>
<dbReference type="OrthoDB" id="195651at2"/>
<protein>
    <submittedName>
        <fullName evidence="2">Uncharacterized protein</fullName>
    </submittedName>
</protein>
<sequence>MDYKHFQVKITATEGGNYHLNAQFHPLWHINKKIDFDNGLINWKTIAEGASSLHSCLTNLFRWAKEIYELFQPFKLKEPIEQAKEQTINPIEKNFSKNETEHTEDPPSKKTEPNPIFNNEPQSQQKIAETSNTAKKIISAAKDKVHKKKPMSKTHNLDIEESTPLANFNPNKQNEPKACTHCSQKKESWSLWFGFSIPVHKTTLSERKKDNRTR</sequence>
<evidence type="ECO:0000313" key="2">
    <source>
        <dbReference type="EMBL" id="TFE68232.1"/>
    </source>
</evidence>
<evidence type="ECO:0000313" key="3">
    <source>
        <dbReference type="Proteomes" id="UP000297713"/>
    </source>
</evidence>
<feature type="region of interest" description="Disordered" evidence="1">
    <location>
        <begin position="86"/>
        <end position="124"/>
    </location>
</feature>
<name>A0A4Y8PBA0_9BACT</name>
<reference evidence="2 3" key="1">
    <citation type="submission" date="2016-05" db="EMBL/GenBank/DDBJ databases">
        <title>Diversity and Homogeneity among Thermoacidophilic Verrucomicrobia Methanotrophs Linked with Geographical Origin.</title>
        <authorList>
            <person name="Erikstad H.-A."/>
            <person name="Smestad N.B."/>
            <person name="Ceballos R.M."/>
            <person name="Birkeland N.-K."/>
        </authorList>
    </citation>
    <scope>NUCLEOTIDE SEQUENCE [LARGE SCALE GENOMIC DNA]</scope>
    <source>
        <strain evidence="2 3">Phi</strain>
    </source>
</reference>
<proteinExistence type="predicted"/>
<organism evidence="2 3">
    <name type="scientific">Methylacidiphilum caldifontis</name>
    <dbReference type="NCBI Taxonomy" id="2795386"/>
    <lineage>
        <taxon>Bacteria</taxon>
        <taxon>Pseudomonadati</taxon>
        <taxon>Verrucomicrobiota</taxon>
        <taxon>Methylacidiphilae</taxon>
        <taxon>Methylacidiphilales</taxon>
        <taxon>Methylacidiphilaceae</taxon>
        <taxon>Methylacidiphilum (ex Ratnadevi et al. 2023)</taxon>
    </lineage>
</organism>
<dbReference type="Proteomes" id="UP000297713">
    <property type="component" value="Unassembled WGS sequence"/>
</dbReference>
<gene>
    <name evidence="2" type="ORF">A7Q10_00910</name>
</gene>
<dbReference type="AlphaFoldDB" id="A0A4Y8PBA0"/>
<evidence type="ECO:0000256" key="1">
    <source>
        <dbReference type="SAM" id="MobiDB-lite"/>
    </source>
</evidence>
<keyword evidence="3" id="KW-1185">Reference proteome</keyword>
<feature type="compositionally biased region" description="Basic and acidic residues" evidence="1">
    <location>
        <begin position="94"/>
        <end position="112"/>
    </location>
</feature>
<dbReference type="EMBL" id="LXQC01000143">
    <property type="protein sequence ID" value="TFE68232.1"/>
    <property type="molecule type" value="Genomic_DNA"/>
</dbReference>